<feature type="domain" description="CFEM" evidence="11">
    <location>
        <begin position="1"/>
        <end position="115"/>
    </location>
</feature>
<evidence type="ECO:0000313" key="13">
    <source>
        <dbReference type="Proteomes" id="UP001583280"/>
    </source>
</evidence>
<evidence type="ECO:0000256" key="3">
    <source>
        <dbReference type="ARBA" id="ARBA00010031"/>
    </source>
</evidence>
<evidence type="ECO:0000256" key="10">
    <source>
        <dbReference type="SAM" id="SignalP"/>
    </source>
</evidence>
<evidence type="ECO:0000256" key="6">
    <source>
        <dbReference type="ARBA" id="ARBA00022729"/>
    </source>
</evidence>
<sequence length="203" mass="18634">MKFSLALIAAVASVVSAAGSADLISQIPSCALKCIQSAESGAGCGSGDYSCSCSKLSQLTPIATECLLKGACEANVVLQLPGLISKICSAVSAEGGSSGSTAAGSSAAASTAAASTTSGAASSAAASTTAAASTEAPATTAAASASNTRLIPLIGQSGTASSGSVGTTGSPAASTTGAAIVDSGAERIGAAGLALAAAVAIAL</sequence>
<proteinExistence type="inferred from homology"/>
<protein>
    <recommendedName>
        <fullName evidence="11">CFEM domain-containing protein</fullName>
    </recommendedName>
</protein>
<gene>
    <name evidence="12" type="ORF">Cpir12675_006781</name>
</gene>
<evidence type="ECO:0000256" key="2">
    <source>
        <dbReference type="ARBA" id="ARBA00004613"/>
    </source>
</evidence>
<comment type="subcellular location">
    <subcellularLocation>
        <location evidence="1">Membrane</location>
        <topology evidence="1">Lipid-anchor</topology>
        <topology evidence="1">GPI-anchor</topology>
    </subcellularLocation>
    <subcellularLocation>
        <location evidence="2">Secreted</location>
    </subcellularLocation>
</comment>
<dbReference type="Pfam" id="PF05730">
    <property type="entry name" value="CFEM"/>
    <property type="match status" value="1"/>
</dbReference>
<evidence type="ECO:0000259" key="11">
    <source>
        <dbReference type="PROSITE" id="PS52012"/>
    </source>
</evidence>
<reference evidence="12 13" key="1">
    <citation type="journal article" date="2024" name="IMA Fungus">
        <title>IMA Genome - F19 : A genome assembly and annotation guide to empower mycologists, including annotated draft genome sequences of Ceratocystis pirilliformis, Diaporthe australafricana, Fusarium ophioides, Paecilomyces lecythidis, and Sporothrix stenoceras.</title>
        <authorList>
            <person name="Aylward J."/>
            <person name="Wilson A.M."/>
            <person name="Visagie C.M."/>
            <person name="Spraker J."/>
            <person name="Barnes I."/>
            <person name="Buitendag C."/>
            <person name="Ceriani C."/>
            <person name="Del Mar Angel L."/>
            <person name="du Plessis D."/>
            <person name="Fuchs T."/>
            <person name="Gasser K."/>
            <person name="Kramer D."/>
            <person name="Li W."/>
            <person name="Munsamy K."/>
            <person name="Piso A."/>
            <person name="Price J.L."/>
            <person name="Sonnekus B."/>
            <person name="Thomas C."/>
            <person name="van der Nest A."/>
            <person name="van Dijk A."/>
            <person name="van Heerden A."/>
            <person name="van Vuuren N."/>
            <person name="Yilmaz N."/>
            <person name="Duong T.A."/>
            <person name="van der Merwe N.A."/>
            <person name="Wingfield M.J."/>
            <person name="Wingfield B.D."/>
        </authorList>
    </citation>
    <scope>NUCLEOTIDE SEQUENCE [LARGE SCALE GENOMIC DNA]</scope>
    <source>
        <strain evidence="12 13">CMW 12675</strain>
    </source>
</reference>
<keyword evidence="5" id="KW-0336">GPI-anchor</keyword>
<accession>A0ABR3YGM4</accession>
<name>A0ABR3YGM4_9PEZI</name>
<keyword evidence="7 9" id="KW-1015">Disulfide bond</keyword>
<evidence type="ECO:0000256" key="7">
    <source>
        <dbReference type="ARBA" id="ARBA00023157"/>
    </source>
</evidence>
<evidence type="ECO:0000256" key="5">
    <source>
        <dbReference type="ARBA" id="ARBA00022622"/>
    </source>
</evidence>
<keyword evidence="9" id="KW-0408">Iron</keyword>
<dbReference type="PROSITE" id="PS52012">
    <property type="entry name" value="CFEM"/>
    <property type="match status" value="1"/>
</dbReference>
<feature type="binding site" description="axial binding residue" evidence="9">
    <location>
        <position position="48"/>
    </location>
    <ligand>
        <name>heme</name>
        <dbReference type="ChEBI" id="CHEBI:30413"/>
    </ligand>
    <ligandPart>
        <name>Fe</name>
        <dbReference type="ChEBI" id="CHEBI:18248"/>
    </ligandPart>
</feature>
<keyword evidence="4" id="KW-0964">Secreted</keyword>
<keyword evidence="9" id="KW-0349">Heme</keyword>
<keyword evidence="8" id="KW-0449">Lipoprotein</keyword>
<evidence type="ECO:0000313" key="12">
    <source>
        <dbReference type="EMBL" id="KAL1886987.1"/>
    </source>
</evidence>
<evidence type="ECO:0000256" key="1">
    <source>
        <dbReference type="ARBA" id="ARBA00004589"/>
    </source>
</evidence>
<keyword evidence="5" id="KW-0472">Membrane</keyword>
<keyword evidence="13" id="KW-1185">Reference proteome</keyword>
<comment type="caution">
    <text evidence="12">The sequence shown here is derived from an EMBL/GenBank/DDBJ whole genome shotgun (WGS) entry which is preliminary data.</text>
</comment>
<organism evidence="12 13">
    <name type="scientific">Ceratocystis pirilliformis</name>
    <dbReference type="NCBI Taxonomy" id="259994"/>
    <lineage>
        <taxon>Eukaryota</taxon>
        <taxon>Fungi</taxon>
        <taxon>Dikarya</taxon>
        <taxon>Ascomycota</taxon>
        <taxon>Pezizomycotina</taxon>
        <taxon>Sordariomycetes</taxon>
        <taxon>Hypocreomycetidae</taxon>
        <taxon>Microascales</taxon>
        <taxon>Ceratocystidaceae</taxon>
        <taxon>Ceratocystis</taxon>
    </lineage>
</organism>
<keyword evidence="5" id="KW-0325">Glycoprotein</keyword>
<dbReference type="Proteomes" id="UP001583280">
    <property type="component" value="Unassembled WGS sequence"/>
</dbReference>
<keyword evidence="6 10" id="KW-0732">Signal</keyword>
<feature type="disulfide bond" evidence="9">
    <location>
        <begin position="44"/>
        <end position="51"/>
    </location>
</feature>
<keyword evidence="9" id="KW-0479">Metal-binding</keyword>
<dbReference type="InterPro" id="IPR008427">
    <property type="entry name" value="Extracellular_membr_CFEM_dom"/>
</dbReference>
<evidence type="ECO:0000256" key="9">
    <source>
        <dbReference type="PROSITE-ProRule" id="PRU01356"/>
    </source>
</evidence>
<evidence type="ECO:0000256" key="4">
    <source>
        <dbReference type="ARBA" id="ARBA00022525"/>
    </source>
</evidence>
<comment type="caution">
    <text evidence="9">Lacks conserved residue(s) required for the propagation of feature annotation.</text>
</comment>
<feature type="signal peptide" evidence="10">
    <location>
        <begin position="1"/>
        <end position="17"/>
    </location>
</feature>
<feature type="chain" id="PRO_5046224434" description="CFEM domain-containing protein" evidence="10">
    <location>
        <begin position="18"/>
        <end position="203"/>
    </location>
</feature>
<evidence type="ECO:0000256" key="8">
    <source>
        <dbReference type="ARBA" id="ARBA00023288"/>
    </source>
</evidence>
<dbReference type="EMBL" id="JAWDJO010000374">
    <property type="protein sequence ID" value="KAL1886987.1"/>
    <property type="molecule type" value="Genomic_DNA"/>
</dbReference>
<comment type="similarity">
    <text evidence="3">Belongs to the RBT5 family.</text>
</comment>